<protein>
    <recommendedName>
        <fullName evidence="2">DUF5648 domain-containing protein</fullName>
    </recommendedName>
</protein>
<comment type="caution">
    <text evidence="3">The sequence shown here is derived from an EMBL/GenBank/DDBJ whole genome shotgun (WGS) entry which is preliminary data.</text>
</comment>
<dbReference type="Proteomes" id="UP000620124">
    <property type="component" value="Unassembled WGS sequence"/>
</dbReference>
<gene>
    <name evidence="3" type="ORF">MVEN_02551300</name>
</gene>
<feature type="signal peptide" evidence="1">
    <location>
        <begin position="1"/>
        <end position="20"/>
    </location>
</feature>
<dbReference type="Pfam" id="PF18885">
    <property type="entry name" value="DUF5648"/>
    <property type="match status" value="1"/>
</dbReference>
<dbReference type="AlphaFoldDB" id="A0A8H6U1W4"/>
<accession>A0A8H6U1W4</accession>
<sequence length="190" mass="20427">MNLKHILALLLFVTVGLTSARNTTGIDASQAAGRSAETCGDPADALPYYRVSPKNAEYLYFADPALVQTAVGGWTLQAVAGLVFATQEVSTVPFYTLFLKTGGEVLLVANTTELADALNSGYVLSGEPEVYIYPTQICGSVPFYYLNNAAKKSNFYTAVESERLDFITNQGYTDVYIAGYVLPLGCSQCV</sequence>
<proteinExistence type="predicted"/>
<evidence type="ECO:0000256" key="1">
    <source>
        <dbReference type="SAM" id="SignalP"/>
    </source>
</evidence>
<keyword evidence="1" id="KW-0732">Signal</keyword>
<feature type="chain" id="PRO_5034125392" description="DUF5648 domain-containing protein" evidence="1">
    <location>
        <begin position="21"/>
        <end position="190"/>
    </location>
</feature>
<organism evidence="3 4">
    <name type="scientific">Mycena venus</name>
    <dbReference type="NCBI Taxonomy" id="2733690"/>
    <lineage>
        <taxon>Eukaryota</taxon>
        <taxon>Fungi</taxon>
        <taxon>Dikarya</taxon>
        <taxon>Basidiomycota</taxon>
        <taxon>Agaricomycotina</taxon>
        <taxon>Agaricomycetes</taxon>
        <taxon>Agaricomycetidae</taxon>
        <taxon>Agaricales</taxon>
        <taxon>Marasmiineae</taxon>
        <taxon>Mycenaceae</taxon>
        <taxon>Mycena</taxon>
    </lineage>
</organism>
<name>A0A8H6U1W4_9AGAR</name>
<keyword evidence="4" id="KW-1185">Reference proteome</keyword>
<dbReference type="EMBL" id="JACAZI010000036">
    <property type="protein sequence ID" value="KAF7328358.1"/>
    <property type="molecule type" value="Genomic_DNA"/>
</dbReference>
<dbReference type="OrthoDB" id="9971254at2759"/>
<evidence type="ECO:0000259" key="2">
    <source>
        <dbReference type="Pfam" id="PF18885"/>
    </source>
</evidence>
<evidence type="ECO:0000313" key="4">
    <source>
        <dbReference type="Proteomes" id="UP000620124"/>
    </source>
</evidence>
<reference evidence="3" key="1">
    <citation type="submission" date="2020-05" db="EMBL/GenBank/DDBJ databases">
        <title>Mycena genomes resolve the evolution of fungal bioluminescence.</title>
        <authorList>
            <person name="Tsai I.J."/>
        </authorList>
    </citation>
    <scope>NUCLEOTIDE SEQUENCE</scope>
    <source>
        <strain evidence="3">CCC161011</strain>
    </source>
</reference>
<feature type="domain" description="DUF5648" evidence="2">
    <location>
        <begin position="51"/>
        <end position="182"/>
    </location>
</feature>
<dbReference type="InterPro" id="IPR043708">
    <property type="entry name" value="DUF5648"/>
</dbReference>
<evidence type="ECO:0000313" key="3">
    <source>
        <dbReference type="EMBL" id="KAF7328358.1"/>
    </source>
</evidence>